<keyword evidence="9" id="KW-1185">Reference proteome</keyword>
<comment type="caution">
    <text evidence="8">The sequence shown here is derived from an EMBL/GenBank/DDBJ whole genome shotgun (WGS) entry which is preliminary data.</text>
</comment>
<evidence type="ECO:0000313" key="8">
    <source>
        <dbReference type="EMBL" id="NMP20987.1"/>
    </source>
</evidence>
<keyword evidence="5 6" id="KW-0472">Membrane</keyword>
<dbReference type="Pfam" id="PF10035">
    <property type="entry name" value="DUF2179"/>
    <property type="match status" value="1"/>
</dbReference>
<dbReference type="AlphaFoldDB" id="A0A7Y0Q113"/>
<proteinExistence type="predicted"/>
<feature type="transmembrane region" description="Helical" evidence="6">
    <location>
        <begin position="42"/>
        <end position="65"/>
    </location>
</feature>
<evidence type="ECO:0000313" key="9">
    <source>
        <dbReference type="Proteomes" id="UP000533476"/>
    </source>
</evidence>
<feature type="transmembrane region" description="Helical" evidence="6">
    <location>
        <begin position="77"/>
        <end position="98"/>
    </location>
</feature>
<keyword evidence="4 6" id="KW-1133">Transmembrane helix</keyword>
<dbReference type="RefSeq" id="WP_169095884.1">
    <property type="nucleotide sequence ID" value="NZ_JABBVZ010000003.1"/>
</dbReference>
<dbReference type="InterPro" id="IPR015867">
    <property type="entry name" value="N-reg_PII/ATP_PRibTrfase_C"/>
</dbReference>
<evidence type="ECO:0000256" key="3">
    <source>
        <dbReference type="ARBA" id="ARBA00022692"/>
    </source>
</evidence>
<dbReference type="EMBL" id="JABBVZ010000003">
    <property type="protein sequence ID" value="NMP20987.1"/>
    <property type="molecule type" value="Genomic_DNA"/>
</dbReference>
<dbReference type="InterPro" id="IPR051461">
    <property type="entry name" value="UPF0750_membrane"/>
</dbReference>
<evidence type="ECO:0000256" key="1">
    <source>
        <dbReference type="ARBA" id="ARBA00004651"/>
    </source>
</evidence>
<feature type="domain" description="DUF2179" evidence="7">
    <location>
        <begin position="218"/>
        <end position="272"/>
    </location>
</feature>
<name>A0A7Y0Q113_9FIRM</name>
<accession>A0A7Y0Q113</accession>
<evidence type="ECO:0000256" key="5">
    <source>
        <dbReference type="ARBA" id="ARBA00023136"/>
    </source>
</evidence>
<evidence type="ECO:0000259" key="7">
    <source>
        <dbReference type="Pfam" id="PF10035"/>
    </source>
</evidence>
<keyword evidence="3 6" id="KW-0812">Transmembrane</keyword>
<evidence type="ECO:0000256" key="6">
    <source>
        <dbReference type="SAM" id="Phobius"/>
    </source>
</evidence>
<feature type="transmembrane region" description="Helical" evidence="6">
    <location>
        <begin position="12"/>
        <end position="30"/>
    </location>
</feature>
<dbReference type="Proteomes" id="UP000533476">
    <property type="component" value="Unassembled WGS sequence"/>
</dbReference>
<dbReference type="CDD" id="cd16380">
    <property type="entry name" value="YitT_C"/>
    <property type="match status" value="1"/>
</dbReference>
<keyword evidence="2" id="KW-1003">Cell membrane</keyword>
<evidence type="ECO:0000256" key="4">
    <source>
        <dbReference type="ARBA" id="ARBA00022989"/>
    </source>
</evidence>
<comment type="subcellular location">
    <subcellularLocation>
        <location evidence="1">Cell membrane</location>
        <topology evidence="1">Multi-pass membrane protein</topology>
    </subcellularLocation>
</comment>
<feature type="transmembrane region" description="Helical" evidence="6">
    <location>
        <begin position="135"/>
        <end position="159"/>
    </location>
</feature>
<evidence type="ECO:0000256" key="2">
    <source>
        <dbReference type="ARBA" id="ARBA00022475"/>
    </source>
</evidence>
<sequence length="282" mass="30625">MKITRRQVIEYLQITVGTAITASGINGFYAPNHIADGGVSGIGIILQYLLHVPIWLTLAVINLPLLWLSHRLWGGRVGVRTLVGTVLLSVWVGVLHWHPFSHNVLLAAIYGGMLSGVGLGLVFRARGTTGGTDVVARFFSHIFPISMGQAMMVIDFFVIAGFGVTFDPTKAMYSLIALFISSRAIDVVQEGTDFARAFTIITAHPNDVASRIMLEIGRGVTRMGGRGAYTGEARSMLYVVVLRSEVTRVKSLVYEVDPDAFVVVANVHEVIGEGFRSPPVEE</sequence>
<gene>
    <name evidence="8" type="ORF">HIJ39_01275</name>
</gene>
<reference evidence="8 9" key="1">
    <citation type="submission" date="2020-04" db="EMBL/GenBank/DDBJ databases">
        <authorList>
            <person name="Zhang R."/>
            <person name="Schippers A."/>
        </authorList>
    </citation>
    <scope>NUCLEOTIDE SEQUENCE [LARGE SCALE GENOMIC DNA]</scope>
    <source>
        <strain evidence="8 9">DSM 109850</strain>
    </source>
</reference>
<dbReference type="PANTHER" id="PTHR33545:SF9">
    <property type="entry name" value="UPF0750 MEMBRANE PROTEIN YITE"/>
    <property type="match status" value="1"/>
</dbReference>
<dbReference type="InterPro" id="IPR003740">
    <property type="entry name" value="YitT"/>
</dbReference>
<protein>
    <submittedName>
        <fullName evidence="8">YitT family protein</fullName>
    </submittedName>
</protein>
<dbReference type="GO" id="GO:0005886">
    <property type="term" value="C:plasma membrane"/>
    <property type="evidence" value="ECO:0007669"/>
    <property type="project" value="UniProtKB-SubCell"/>
</dbReference>
<dbReference type="Gene3D" id="3.30.70.120">
    <property type="match status" value="1"/>
</dbReference>
<organism evidence="8 9">
    <name type="scientific">Sulfobacillus harzensis</name>
    <dbReference type="NCBI Taxonomy" id="2729629"/>
    <lineage>
        <taxon>Bacteria</taxon>
        <taxon>Bacillati</taxon>
        <taxon>Bacillota</taxon>
        <taxon>Clostridia</taxon>
        <taxon>Eubacteriales</taxon>
        <taxon>Clostridiales Family XVII. Incertae Sedis</taxon>
        <taxon>Sulfobacillus</taxon>
    </lineage>
</organism>
<dbReference type="PIRSF" id="PIRSF006483">
    <property type="entry name" value="Membrane_protein_YitT"/>
    <property type="match status" value="1"/>
</dbReference>
<dbReference type="InterPro" id="IPR019264">
    <property type="entry name" value="DUF2179"/>
</dbReference>
<feature type="transmembrane region" description="Helical" evidence="6">
    <location>
        <begin position="104"/>
        <end position="123"/>
    </location>
</feature>
<dbReference type="Pfam" id="PF02588">
    <property type="entry name" value="YitT_membrane"/>
    <property type="match status" value="1"/>
</dbReference>
<dbReference type="PANTHER" id="PTHR33545">
    <property type="entry name" value="UPF0750 MEMBRANE PROTEIN YITT-RELATED"/>
    <property type="match status" value="1"/>
</dbReference>